<dbReference type="InterPro" id="IPR036523">
    <property type="entry name" value="SurE-like_sf"/>
</dbReference>
<reference evidence="2" key="1">
    <citation type="submission" date="2016-04" db="EMBL/GenBank/DDBJ databases">
        <authorList>
            <person name="Nguyen H.D."/>
            <person name="Samba Siva P."/>
            <person name="Cullis J."/>
            <person name="Levesque C.A."/>
            <person name="Hambleton S."/>
        </authorList>
    </citation>
    <scope>NUCLEOTIDE SEQUENCE</scope>
    <source>
        <strain evidence="2">DAOMC 236416</strain>
    </source>
</reference>
<dbReference type="AlphaFoldDB" id="A0A177TWI8"/>
<dbReference type="PANTHER" id="PTHR47551:SF1">
    <property type="entry name" value="TUBULIN--TYROSINE LIGASE PBY1-RELATED"/>
    <property type="match status" value="1"/>
</dbReference>
<dbReference type="EMBL" id="LWDF02000071">
    <property type="protein sequence ID" value="KAE8258420.1"/>
    <property type="molecule type" value="Genomic_DNA"/>
</dbReference>
<sequence>MSPAKRNPRVLLVNDDGPPSFSSPHVLPLYNALIALGWDVTVVLPSGQRSWGSMAFTIRGNLPVWYYYPLQSNNDGSHNDDANCWSTTRRDIQSDNGEVGEWVLIDGSPTTATNVGLFNADTLFSPNTHPVTRNPPTDEGTAPPFTSWADLVISGPNFGRNTGTAFALSSGTLGAALSGALSGVKSIAISYGHFQGNSGPQRPVFPPAASTSEATVQNTAEPVKTDPAAGHIVRSPPAPEHIEQLATNLTVDIVKRLWEQWDEGVQCYSVNVPLSWTLEEPKIYWTRMWENKYPKLFKQVSVDEVKEAATSSSSKRPQPAMHLTFAPPMGTMLAPSNLQEGTDIWALMNGWVSVVKLSAKYSHVDGSSSTLEQAWTDAAPSGASTGTAPGTRWML</sequence>
<dbReference type="SUPFAM" id="SSF64167">
    <property type="entry name" value="SurE-like"/>
    <property type="match status" value="1"/>
</dbReference>
<dbReference type="PANTHER" id="PTHR47551">
    <property type="entry name" value="TUBULIN--TYROSINE LIGASE PBY1-RELATED"/>
    <property type="match status" value="1"/>
</dbReference>
<keyword evidence="3" id="KW-1185">Reference proteome</keyword>
<reference evidence="2" key="2">
    <citation type="journal article" date="2019" name="IMA Fungus">
        <title>Genome sequencing and comparison of five Tilletia species to identify candidate genes for the detection of regulated species infecting wheat.</title>
        <authorList>
            <person name="Nguyen H.D.T."/>
            <person name="Sultana T."/>
            <person name="Kesanakurti P."/>
            <person name="Hambleton S."/>
        </authorList>
    </citation>
    <scope>NUCLEOTIDE SEQUENCE</scope>
    <source>
        <strain evidence="2">DAOMC 236416</strain>
    </source>
</reference>
<dbReference type="Pfam" id="PF01975">
    <property type="entry name" value="SurE"/>
    <property type="match status" value="1"/>
</dbReference>
<protein>
    <recommendedName>
        <fullName evidence="1">Survival protein SurE-like phosphatase/nucleotidase domain-containing protein</fullName>
    </recommendedName>
</protein>
<dbReference type="Gene3D" id="3.40.1210.10">
    <property type="entry name" value="Survival protein SurE-like phosphatase/nucleotidase"/>
    <property type="match status" value="1"/>
</dbReference>
<dbReference type="InterPro" id="IPR002828">
    <property type="entry name" value="SurE-like_Pase/nucleotidase"/>
</dbReference>
<evidence type="ECO:0000259" key="1">
    <source>
        <dbReference type="Pfam" id="PF01975"/>
    </source>
</evidence>
<name>A0A177TWI8_9BASI</name>
<dbReference type="GO" id="GO:0016787">
    <property type="term" value="F:hydrolase activity"/>
    <property type="evidence" value="ECO:0007669"/>
    <property type="project" value="InterPro"/>
</dbReference>
<comment type="caution">
    <text evidence="2">The sequence shown here is derived from an EMBL/GenBank/DDBJ whole genome shotgun (WGS) entry which is preliminary data.</text>
</comment>
<dbReference type="InterPro" id="IPR027746">
    <property type="entry name" value="TTL"/>
</dbReference>
<accession>A0A177TWI8</accession>
<organism evidence="2 3">
    <name type="scientific">Tilletia indica</name>
    <dbReference type="NCBI Taxonomy" id="43049"/>
    <lineage>
        <taxon>Eukaryota</taxon>
        <taxon>Fungi</taxon>
        <taxon>Dikarya</taxon>
        <taxon>Basidiomycota</taxon>
        <taxon>Ustilaginomycotina</taxon>
        <taxon>Exobasidiomycetes</taxon>
        <taxon>Tilletiales</taxon>
        <taxon>Tilletiaceae</taxon>
        <taxon>Tilletia</taxon>
    </lineage>
</organism>
<evidence type="ECO:0000313" key="3">
    <source>
        <dbReference type="Proteomes" id="UP000077521"/>
    </source>
</evidence>
<proteinExistence type="predicted"/>
<dbReference type="Proteomes" id="UP000077521">
    <property type="component" value="Unassembled WGS sequence"/>
</dbReference>
<gene>
    <name evidence="2" type="ORF">A4X13_0g1702</name>
</gene>
<dbReference type="GO" id="GO:0000932">
    <property type="term" value="C:P-body"/>
    <property type="evidence" value="ECO:0007669"/>
    <property type="project" value="TreeGrafter"/>
</dbReference>
<feature type="domain" description="Survival protein SurE-like phosphatase/nucleotidase" evidence="1">
    <location>
        <begin position="10"/>
        <end position="293"/>
    </location>
</feature>
<evidence type="ECO:0000313" key="2">
    <source>
        <dbReference type="EMBL" id="KAE8258420.1"/>
    </source>
</evidence>